<evidence type="ECO:0000256" key="5">
    <source>
        <dbReference type="ARBA" id="ARBA00022737"/>
    </source>
</evidence>
<dbReference type="InterPro" id="IPR036640">
    <property type="entry name" value="ABC1_TM_sf"/>
</dbReference>
<feature type="transmembrane region" description="Helical" evidence="13">
    <location>
        <begin position="1207"/>
        <end position="1227"/>
    </location>
</feature>
<evidence type="ECO:0000256" key="4">
    <source>
        <dbReference type="ARBA" id="ARBA00022692"/>
    </source>
</evidence>
<dbReference type="Pfam" id="PF00664">
    <property type="entry name" value="ABC_membrane"/>
    <property type="match status" value="4"/>
</dbReference>
<keyword evidence="17" id="KW-1185">Reference proteome</keyword>
<dbReference type="GO" id="GO:0005524">
    <property type="term" value="F:ATP binding"/>
    <property type="evidence" value="ECO:0007669"/>
    <property type="project" value="UniProtKB-KW"/>
</dbReference>
<evidence type="ECO:0000256" key="1">
    <source>
        <dbReference type="ARBA" id="ARBA00004651"/>
    </source>
</evidence>
<feature type="transmembrane region" description="Helical" evidence="13">
    <location>
        <begin position="45"/>
        <end position="69"/>
    </location>
</feature>
<feature type="compositionally biased region" description="Basic and acidic residues" evidence="12">
    <location>
        <begin position="1142"/>
        <end position="1162"/>
    </location>
</feature>
<reference evidence="16" key="1">
    <citation type="submission" date="2022-02" db="EMBL/GenBank/DDBJ databases">
        <authorList>
            <person name="Henning P.M."/>
            <person name="McCubbin A.G."/>
            <person name="Shore J.S."/>
        </authorList>
    </citation>
    <scope>NUCLEOTIDE SEQUENCE</scope>
    <source>
        <strain evidence="16">F60SS</strain>
        <tissue evidence="16">Leaves</tissue>
    </source>
</reference>
<comment type="caution">
    <text evidence="16">The sequence shown here is derived from an EMBL/GenBank/DDBJ whole genome shotgun (WGS) entry which is preliminary data.</text>
</comment>
<dbReference type="PROSITE" id="PS50929">
    <property type="entry name" value="ABC_TM1F"/>
    <property type="match status" value="4"/>
</dbReference>
<dbReference type="Gene3D" id="1.20.1560.10">
    <property type="entry name" value="ABC transporter type 1, transmembrane domain"/>
    <property type="match status" value="3"/>
</dbReference>
<feature type="transmembrane region" description="Helical" evidence="13">
    <location>
        <begin position="675"/>
        <end position="697"/>
    </location>
</feature>
<dbReference type="PROSITE" id="PS50893">
    <property type="entry name" value="ABC_TRANSPORTER_2"/>
    <property type="match status" value="4"/>
</dbReference>
<dbReference type="InterPro" id="IPR003439">
    <property type="entry name" value="ABC_transporter-like_ATP-bd"/>
</dbReference>
<feature type="domain" description="ABC transporter" evidence="14">
    <location>
        <begin position="1941"/>
        <end position="2177"/>
    </location>
</feature>
<reference evidence="16" key="2">
    <citation type="journal article" date="2023" name="Plants (Basel)">
        <title>Annotation of the Turnera subulata (Passifloraceae) Draft Genome Reveals the S-Locus Evolved after the Divergence of Turneroideae from Passifloroideae in a Stepwise Manner.</title>
        <authorList>
            <person name="Henning P.M."/>
            <person name="Roalson E.H."/>
            <person name="Mir W."/>
            <person name="McCubbin A.G."/>
            <person name="Shore J.S."/>
        </authorList>
    </citation>
    <scope>NUCLEOTIDE SEQUENCE</scope>
    <source>
        <strain evidence="16">F60SS</strain>
    </source>
</reference>
<feature type="transmembrane region" description="Helical" evidence="13">
    <location>
        <begin position="1691"/>
        <end position="1715"/>
    </location>
</feature>
<feature type="transmembrane region" description="Helical" evidence="13">
    <location>
        <begin position="756"/>
        <end position="783"/>
    </location>
</feature>
<feature type="transmembrane region" description="Helical" evidence="13">
    <location>
        <begin position="630"/>
        <end position="663"/>
    </location>
</feature>
<feature type="domain" description="ABC transmembrane type-1" evidence="15">
    <location>
        <begin position="634"/>
        <end position="861"/>
    </location>
</feature>
<evidence type="ECO:0000256" key="10">
    <source>
        <dbReference type="ARBA" id="ARBA00023180"/>
    </source>
</evidence>
<feature type="transmembrane region" description="Helical" evidence="13">
    <location>
        <begin position="1282"/>
        <end position="1302"/>
    </location>
</feature>
<keyword evidence="8 13" id="KW-1133">Transmembrane helix</keyword>
<dbReference type="FunFam" id="3.40.50.300:FF:000604">
    <property type="entry name" value="ABC transporter B family member 28"/>
    <property type="match status" value="1"/>
</dbReference>
<keyword evidence="4 13" id="KW-0812">Transmembrane</keyword>
<dbReference type="CDD" id="cd18577">
    <property type="entry name" value="ABC_6TM_Pgp_ABCB1_D1_like"/>
    <property type="match status" value="2"/>
</dbReference>
<evidence type="ECO:0000256" key="2">
    <source>
        <dbReference type="ARBA" id="ARBA00007577"/>
    </source>
</evidence>
<evidence type="ECO:0000313" key="16">
    <source>
        <dbReference type="EMBL" id="KAJ4829384.1"/>
    </source>
</evidence>
<sequence>MSLLPDNDQDIIGIVMKKKKELGEDNRKQKVSLLKLFAFADTYDYVLMGLGSVGACVHGASVPVFFIFFGKLIDTIGLAYLFPQQVSHRVAKYSLDFVYLSAVILISSWIEVACWMHTGERQVAKMRMAYLKSMLNQDISLYDTETSTADVIAAITSDIVGNFMHFVSRFLAGFIIGFIRVWQISVVTLSILPLIALAGGVYAYLAIGLILKVRKFYVKAGQISSEVISNVRVVQAFVGEDRAIKSYREELKNIYDIIVHKNIASGGDSFTTMLNVLIAGVSLGMAAPDVSAFVRAKAAAYSIFEMIERKSKAGSSKIGLKPTKFSGHIQLEDVCFSYPSRPDVMVLNRFCLDIASGKVVALVGPSGCGKSTVISLIERFYEPQHGRIRLDGKDIRDLDLKWLRQQIGLVNQEPVLFATSIRENILYGKDDATIDEVTHAAKLSDALSFISNLPEKFETQVGERGVQLSGGQRQRIAIARAIVKNPPILLLDEATSALDSESEKSVQVALDRAMVGRTTLVVAHRLSTIRNADVIAVVQEGKIVEIGSHEELISNQKGAYASLVYVQEAASSQDKSYGRQYSRQYSRESSIGASFRSDKDLASCGGDPLESIKQRHVSWKRLYAMVSPDWIYGLFGGISSCISGALMPLFMLGITQALVSFYMDWEATRHEITKIALLFLGGSVISIVAFLCSYFFFGIMGERLSFRVREKMNEIGWFDDLNNASSVLTSRLQSDAILLQNIIVDRTTIVLHNVGLIITSFVIAFILNWRITLVVIAAYPLLISGHLSEKLYMLGFGGNLTKSYLKANILAAEAVSNIRTVAAFCAEEKILDLYARELVEPSKRSFARGQVAGISYGLVSFKSVMKSFMVLIVTAICMAESITLIPDILKGNQMCAPVFDLLTRKTQVVADAGKELKNVQGTIELRNIQFSYPSRPDTLVFKDLNLKLSSGTSMALVGQSGSDIKKLKAKSFRKHIGLVQQEPVLFDTSIYENILYGKEGASEAEVIEAAKLADAHGFISALPEGYSTNVGEKGAQLSGGQKQRVAIARAVLRNPEILLLDEATSALDAESERIVQQALDRLMKNRTTIIVAHRLSTIKNADQISVIQDGKIIEQGTHSCLIENKDGAYFKLAKMNTSFSGGKEENDETKKKKKEDQETKQRDISLFDTEASTGEVGNFMHYISRFLAGFIIGFVRIWQISLVTLSIVPLIALAGGIYAYITIGLIAKVRKSYVKAGQIAEEVIGNVRTVQAFAGEERAVRSYREALSNTYKYGRKAGLAKGLGLGTLHCVLFLSWALLVWFTSIVVHKNIANGGDSFTTMLNVVISGLSLGMAAPDISSFIRAAAAAYPIFEMIERNTVSKTNSKTGRKLEKLEGHIEFKDVCFSYPSRPDVMIFNKLRLDIPSGKVVAIVGGSGSGKSTIISLIERFYEPLSGQILLDGNDIRDLDLKWLRQQIGLVNQEPALFATSIRENILYGKDDATLDEITHAAKLSEAISFINNLPERFETQVGERGIQLSGGQKQRIAISRAIVKNPSILLLDEATSALDAESEKSVQEALDRVMVGRTTVVVAHRLSTIRNADVIAVVHEGKIVETGSHEELMSKPNSAYASLVYLQEAASLQRHNSVGGSTLGRPLSIKYSRELSHTRTSFGASFRSEKDSVSRAGADTMDSTRPRKVSLRRLYSMVGPDWIYGLIGTLGAFVAGSQMPLFALGVSQALVSYYMDWDTTQHEHLCFGIMGERLTLRIREMMFSAILRNEIGWFDDLNNTSSMLSSRLESDATLLRTIVVDRSTILLHNVGLVVTSFVIAFILNWRLTLVVIATYPLIISGHISEKLFMKGYGGNLSKAYLKANMLAGEAVSNIRTVSAFCAEEKELAGFKSVMKSFMVLIVTALAMGETLALAPDLLKGNQMAASVFEVLDRKTQVLGDVGQELTNVEGTIELRGVHFSYPSRPDVLIFKDFDLKVRSGKSMALVGQSGSGKSSVLSLILRFYDPSAGKVMIDGIDIKKLKLKSLRKHIGLVQQEPALFATSIYENILYGKEGASEGEVIEAAKLANAHSFISSLPEGYSTKVGERGVQLSGGQKQRVAIARAVLKNPEILLLDEATSALDVESERIVQQALDRLMRNRTTIMVAHRLSTIKNADEISVIQDGKIIEQGTHSSLIENKDGAYFKLDKSVVL</sequence>
<dbReference type="FunFam" id="3.40.50.300:FF:000205">
    <property type="entry name" value="ABC transporter B family member 4"/>
    <property type="match status" value="1"/>
</dbReference>
<dbReference type="EMBL" id="JAKUCV010005907">
    <property type="protein sequence ID" value="KAJ4829384.1"/>
    <property type="molecule type" value="Genomic_DNA"/>
</dbReference>
<dbReference type="InterPro" id="IPR011527">
    <property type="entry name" value="ABC1_TM_dom"/>
</dbReference>
<organism evidence="16 17">
    <name type="scientific">Turnera subulata</name>
    <dbReference type="NCBI Taxonomy" id="218843"/>
    <lineage>
        <taxon>Eukaryota</taxon>
        <taxon>Viridiplantae</taxon>
        <taxon>Streptophyta</taxon>
        <taxon>Embryophyta</taxon>
        <taxon>Tracheophyta</taxon>
        <taxon>Spermatophyta</taxon>
        <taxon>Magnoliopsida</taxon>
        <taxon>eudicotyledons</taxon>
        <taxon>Gunneridae</taxon>
        <taxon>Pentapetalae</taxon>
        <taxon>rosids</taxon>
        <taxon>fabids</taxon>
        <taxon>Malpighiales</taxon>
        <taxon>Passifloraceae</taxon>
        <taxon>Turnera</taxon>
    </lineage>
</organism>
<comment type="subcellular location">
    <subcellularLocation>
        <location evidence="1">Cell membrane</location>
        <topology evidence="1">Multi-pass membrane protein</topology>
    </subcellularLocation>
</comment>
<feature type="transmembrane region" description="Helical" evidence="13">
    <location>
        <begin position="166"/>
        <end position="185"/>
    </location>
</feature>
<protein>
    <submittedName>
        <fullName evidence="16">Uncharacterized protein</fullName>
    </submittedName>
</protein>
<dbReference type="FunFam" id="3.40.50.300:FF:000066">
    <property type="entry name" value="ABC transporter B family member 1"/>
    <property type="match status" value="2"/>
</dbReference>
<dbReference type="OrthoDB" id="6500128at2759"/>
<feature type="region of interest" description="Disordered" evidence="12">
    <location>
        <begin position="1140"/>
        <end position="1162"/>
    </location>
</feature>
<evidence type="ECO:0000256" key="11">
    <source>
        <dbReference type="ARBA" id="ARBA00062948"/>
    </source>
</evidence>
<feature type="domain" description="ABC transporter" evidence="14">
    <location>
        <begin position="1378"/>
        <end position="1614"/>
    </location>
</feature>
<dbReference type="GO" id="GO:0015421">
    <property type="term" value="F:ABC-type oligopeptide transporter activity"/>
    <property type="evidence" value="ECO:0007669"/>
    <property type="project" value="TreeGrafter"/>
</dbReference>
<dbReference type="GO" id="GO:0090374">
    <property type="term" value="P:oligopeptide export from mitochondrion"/>
    <property type="evidence" value="ECO:0007669"/>
    <property type="project" value="TreeGrafter"/>
</dbReference>
<feature type="domain" description="ABC transmembrane type-1" evidence="15">
    <location>
        <begin position="1734"/>
        <end position="1887"/>
    </location>
</feature>
<dbReference type="InterPro" id="IPR027417">
    <property type="entry name" value="P-loop_NTPase"/>
</dbReference>
<keyword evidence="10" id="KW-0325">Glycoprotein</keyword>
<keyword evidence="3" id="KW-0813">Transport</keyword>
<keyword evidence="6" id="KW-0547">Nucleotide-binding</keyword>
<feature type="transmembrane region" description="Helical" evidence="13">
    <location>
        <begin position="1886"/>
        <end position="1903"/>
    </location>
</feature>
<dbReference type="CDD" id="cd18578">
    <property type="entry name" value="ABC_6TM_Pgp_ABCB1_D2_like"/>
    <property type="match status" value="2"/>
</dbReference>
<dbReference type="Pfam" id="PF00005">
    <property type="entry name" value="ABC_tran"/>
    <property type="match status" value="4"/>
</dbReference>
<feature type="transmembrane region" description="Helical" evidence="13">
    <location>
        <begin position="191"/>
        <end position="211"/>
    </location>
</feature>
<dbReference type="GO" id="GO:0005743">
    <property type="term" value="C:mitochondrial inner membrane"/>
    <property type="evidence" value="ECO:0007669"/>
    <property type="project" value="TreeGrafter"/>
</dbReference>
<comment type="similarity">
    <text evidence="2">Belongs to the ABC transporter superfamily. ABCB family. Multidrug resistance exporter (TC 3.A.1.201) subfamily.</text>
</comment>
<dbReference type="SUPFAM" id="SSF52540">
    <property type="entry name" value="P-loop containing nucleoside triphosphate hydrolases"/>
    <property type="match status" value="4"/>
</dbReference>
<feature type="domain" description="ABC transporter" evidence="14">
    <location>
        <begin position="329"/>
        <end position="565"/>
    </location>
</feature>
<evidence type="ECO:0000256" key="6">
    <source>
        <dbReference type="ARBA" id="ARBA00022741"/>
    </source>
</evidence>
<feature type="transmembrane region" description="Helical" evidence="13">
    <location>
        <begin position="868"/>
        <end position="889"/>
    </location>
</feature>
<dbReference type="SUPFAM" id="SSF90123">
    <property type="entry name" value="ABC transporter transmembrane region"/>
    <property type="match status" value="4"/>
</dbReference>
<dbReference type="GO" id="GO:0005886">
    <property type="term" value="C:plasma membrane"/>
    <property type="evidence" value="ECO:0007669"/>
    <property type="project" value="UniProtKB-SubCell"/>
</dbReference>
<evidence type="ECO:0000259" key="15">
    <source>
        <dbReference type="PROSITE" id="PS50929"/>
    </source>
</evidence>
<evidence type="ECO:0000256" key="7">
    <source>
        <dbReference type="ARBA" id="ARBA00022840"/>
    </source>
</evidence>
<feature type="transmembrane region" description="Helical" evidence="13">
    <location>
        <begin position="97"/>
        <end position="118"/>
    </location>
</feature>
<name>A0A9Q0FD99_9ROSI</name>
<dbReference type="GO" id="GO:0016887">
    <property type="term" value="F:ATP hydrolysis activity"/>
    <property type="evidence" value="ECO:0007669"/>
    <property type="project" value="InterPro"/>
</dbReference>
<gene>
    <name evidence="16" type="ORF">Tsubulata_014527</name>
</gene>
<evidence type="ECO:0000256" key="3">
    <source>
        <dbReference type="ARBA" id="ARBA00022448"/>
    </source>
</evidence>
<feature type="domain" description="ABC transmembrane type-1" evidence="15">
    <location>
        <begin position="1170"/>
        <end position="1343"/>
    </location>
</feature>
<keyword evidence="9 13" id="KW-0472">Membrane</keyword>
<dbReference type="CDD" id="cd03249">
    <property type="entry name" value="ABC_MTABC3_MDL1_MDL2"/>
    <property type="match status" value="3"/>
</dbReference>
<dbReference type="NCBIfam" id="NF010167">
    <property type="entry name" value="PRK13648.1"/>
    <property type="match status" value="5"/>
</dbReference>
<proteinExistence type="inferred from homology"/>
<evidence type="ECO:0000256" key="13">
    <source>
        <dbReference type="SAM" id="Phobius"/>
    </source>
</evidence>
<dbReference type="PANTHER" id="PTHR43394">
    <property type="entry name" value="ATP-DEPENDENT PERMEASE MDL1, MITOCHONDRIAL"/>
    <property type="match status" value="1"/>
</dbReference>
<dbReference type="InterPro" id="IPR003593">
    <property type="entry name" value="AAA+_ATPase"/>
</dbReference>
<feature type="domain" description="ABC transporter" evidence="14">
    <location>
        <begin position="923"/>
        <end position="1134"/>
    </location>
</feature>
<dbReference type="InterPro" id="IPR017871">
    <property type="entry name" value="ABC_transporter-like_CS"/>
</dbReference>
<dbReference type="SMART" id="SM00382">
    <property type="entry name" value="AAA"/>
    <property type="match status" value="4"/>
</dbReference>
<dbReference type="Gene3D" id="3.40.50.300">
    <property type="entry name" value="P-loop containing nucleotide triphosphate hydrolases"/>
    <property type="match status" value="4"/>
</dbReference>
<dbReference type="PROSITE" id="PS00211">
    <property type="entry name" value="ABC_TRANSPORTER_1"/>
    <property type="match status" value="4"/>
</dbReference>
<evidence type="ECO:0000259" key="14">
    <source>
        <dbReference type="PROSITE" id="PS50893"/>
    </source>
</evidence>
<comment type="subunit">
    <text evidence="11">Interacts with 1-naphthylphthalamic acid (NPA).</text>
</comment>
<keyword evidence="5" id="KW-0677">Repeat</keyword>
<dbReference type="Proteomes" id="UP001141552">
    <property type="component" value="Unassembled WGS sequence"/>
</dbReference>
<feature type="transmembrane region" description="Helical" evidence="13">
    <location>
        <begin position="1182"/>
        <end position="1201"/>
    </location>
</feature>
<dbReference type="PANTHER" id="PTHR43394:SF16">
    <property type="entry name" value="ABC TRANSPORTER B FAMILY MEMBER 4-LIKE ISOFORM X1"/>
    <property type="match status" value="1"/>
</dbReference>
<evidence type="ECO:0000256" key="9">
    <source>
        <dbReference type="ARBA" id="ARBA00023136"/>
    </source>
</evidence>
<feature type="domain" description="ABC transmembrane type-1" evidence="15">
    <location>
        <begin position="50"/>
        <end position="292"/>
    </location>
</feature>
<evidence type="ECO:0000256" key="8">
    <source>
        <dbReference type="ARBA" id="ARBA00022989"/>
    </source>
</evidence>
<keyword evidence="7" id="KW-0067">ATP-binding</keyword>
<feature type="non-terminal residue" evidence="16">
    <location>
        <position position="2181"/>
    </location>
</feature>
<evidence type="ECO:0000256" key="12">
    <source>
        <dbReference type="SAM" id="MobiDB-lite"/>
    </source>
</evidence>
<accession>A0A9Q0FD99</accession>
<dbReference type="InterPro" id="IPR039421">
    <property type="entry name" value="Type_1_exporter"/>
</dbReference>
<feature type="transmembrane region" description="Helical" evidence="13">
    <location>
        <begin position="1794"/>
        <end position="1812"/>
    </location>
</feature>
<evidence type="ECO:0000313" key="17">
    <source>
        <dbReference type="Proteomes" id="UP001141552"/>
    </source>
</evidence>